<sequence>MLQESLGNVHRHSGSSVVSVRLVRDEEQVCLEIRDEGRGLPANLVTAAGTLVGGAGVGLPGMRERMQQLGGRLELASGLPGTLVRVTLPIKPPGPPDLHHTF</sequence>
<dbReference type="InterPro" id="IPR005467">
    <property type="entry name" value="His_kinase_dom"/>
</dbReference>
<dbReference type="InterPro" id="IPR003594">
    <property type="entry name" value="HATPase_dom"/>
</dbReference>
<evidence type="ECO:0000256" key="4">
    <source>
        <dbReference type="ARBA" id="ARBA00022777"/>
    </source>
</evidence>
<gene>
    <name evidence="7" type="ORF">V5E97_11970</name>
</gene>
<dbReference type="Pfam" id="PF02518">
    <property type="entry name" value="HATPase_c"/>
    <property type="match status" value="1"/>
</dbReference>
<dbReference type="InterPro" id="IPR004358">
    <property type="entry name" value="Sig_transdc_His_kin-like_C"/>
</dbReference>
<evidence type="ECO:0000313" key="7">
    <source>
        <dbReference type="EMBL" id="XBH06720.1"/>
    </source>
</evidence>
<dbReference type="GO" id="GO:0005524">
    <property type="term" value="F:ATP binding"/>
    <property type="evidence" value="ECO:0007669"/>
    <property type="project" value="UniProtKB-KW"/>
</dbReference>
<proteinExistence type="predicted"/>
<evidence type="ECO:0000256" key="3">
    <source>
        <dbReference type="ARBA" id="ARBA00022679"/>
    </source>
</evidence>
<dbReference type="SUPFAM" id="SSF55874">
    <property type="entry name" value="ATPase domain of HSP90 chaperone/DNA topoisomerase II/histidine kinase"/>
    <property type="match status" value="1"/>
</dbReference>
<keyword evidence="5" id="KW-0902">Two-component regulatory system</keyword>
<dbReference type="InterPro" id="IPR036890">
    <property type="entry name" value="HATPase_C_sf"/>
</dbReference>
<organism evidence="7">
    <name type="scientific">Singulisphaera sp. Ch08</name>
    <dbReference type="NCBI Taxonomy" id="3120278"/>
    <lineage>
        <taxon>Bacteria</taxon>
        <taxon>Pseudomonadati</taxon>
        <taxon>Planctomycetota</taxon>
        <taxon>Planctomycetia</taxon>
        <taxon>Isosphaerales</taxon>
        <taxon>Isosphaeraceae</taxon>
        <taxon>Singulisphaera</taxon>
    </lineage>
</organism>
<dbReference type="InterPro" id="IPR050482">
    <property type="entry name" value="Sensor_HK_TwoCompSys"/>
</dbReference>
<evidence type="ECO:0000256" key="2">
    <source>
        <dbReference type="ARBA" id="ARBA00012438"/>
    </source>
</evidence>
<comment type="catalytic activity">
    <reaction evidence="1">
        <text>ATP + protein L-histidine = ADP + protein N-phospho-L-histidine.</text>
        <dbReference type="EC" id="2.7.13.3"/>
    </reaction>
</comment>
<name>A0AAU7CNQ1_9BACT</name>
<dbReference type="EC" id="2.7.13.3" evidence="2"/>
<keyword evidence="7" id="KW-0067">ATP-binding</keyword>
<accession>A0AAU7CNQ1</accession>
<keyword evidence="7" id="KW-0547">Nucleotide-binding</keyword>
<dbReference type="RefSeq" id="WP_406699569.1">
    <property type="nucleotide sequence ID" value="NZ_CP155447.1"/>
</dbReference>
<dbReference type="EMBL" id="CP155447">
    <property type="protein sequence ID" value="XBH06720.1"/>
    <property type="molecule type" value="Genomic_DNA"/>
</dbReference>
<feature type="domain" description="Histidine kinase" evidence="6">
    <location>
        <begin position="1"/>
        <end position="92"/>
    </location>
</feature>
<dbReference type="SMART" id="SM00387">
    <property type="entry name" value="HATPase_c"/>
    <property type="match status" value="1"/>
</dbReference>
<dbReference type="PRINTS" id="PR00344">
    <property type="entry name" value="BCTRLSENSOR"/>
</dbReference>
<dbReference type="PANTHER" id="PTHR24421">
    <property type="entry name" value="NITRATE/NITRITE SENSOR PROTEIN NARX-RELATED"/>
    <property type="match status" value="1"/>
</dbReference>
<dbReference type="CDD" id="cd16917">
    <property type="entry name" value="HATPase_UhpB-NarQ-NarX-like"/>
    <property type="match status" value="1"/>
</dbReference>
<reference evidence="7" key="1">
    <citation type="submission" date="2024-05" db="EMBL/GenBank/DDBJ databases">
        <title>Planctomycetes of the genus Singulisphaera possess chitinolytic capabilities.</title>
        <authorList>
            <person name="Ivanova A."/>
        </authorList>
    </citation>
    <scope>NUCLEOTIDE SEQUENCE</scope>
    <source>
        <strain evidence="7">Ch08T</strain>
    </source>
</reference>
<dbReference type="PROSITE" id="PS50109">
    <property type="entry name" value="HIS_KIN"/>
    <property type="match status" value="1"/>
</dbReference>
<dbReference type="GO" id="GO:0004673">
    <property type="term" value="F:protein histidine kinase activity"/>
    <property type="evidence" value="ECO:0007669"/>
    <property type="project" value="UniProtKB-EC"/>
</dbReference>
<protein>
    <recommendedName>
        <fullName evidence="2">histidine kinase</fullName>
        <ecNumber evidence="2">2.7.13.3</ecNumber>
    </recommendedName>
</protein>
<keyword evidence="4" id="KW-0418">Kinase</keyword>
<evidence type="ECO:0000259" key="6">
    <source>
        <dbReference type="PROSITE" id="PS50109"/>
    </source>
</evidence>
<dbReference type="GO" id="GO:0000160">
    <property type="term" value="P:phosphorelay signal transduction system"/>
    <property type="evidence" value="ECO:0007669"/>
    <property type="project" value="UniProtKB-KW"/>
</dbReference>
<dbReference type="Gene3D" id="3.30.565.10">
    <property type="entry name" value="Histidine kinase-like ATPase, C-terminal domain"/>
    <property type="match status" value="1"/>
</dbReference>
<dbReference type="AlphaFoldDB" id="A0AAU7CNQ1"/>
<evidence type="ECO:0000256" key="5">
    <source>
        <dbReference type="ARBA" id="ARBA00023012"/>
    </source>
</evidence>
<evidence type="ECO:0000256" key="1">
    <source>
        <dbReference type="ARBA" id="ARBA00000085"/>
    </source>
</evidence>
<keyword evidence="3" id="KW-0808">Transferase</keyword>